<sequence>MKALFTTALLVVFTALATAQDVRTETYDNGQTKVEYTMFGNYVQMVAYHENGVVKETGSFLNNKPHGEYRLYDSEGELLSAGEYVQGKKQGIWLFRAGGGDMLYQVEYEDNVKKDVERWVIAD</sequence>
<name>A0A6N6RKB1_9FLAO</name>
<dbReference type="SUPFAM" id="SSF82185">
    <property type="entry name" value="Histone H3 K4-specific methyltransferase SET7/9 N-terminal domain"/>
    <property type="match status" value="1"/>
</dbReference>
<dbReference type="EMBL" id="WBVO01000007">
    <property type="protein sequence ID" value="KAB2809831.1"/>
    <property type="molecule type" value="Genomic_DNA"/>
</dbReference>
<dbReference type="AlphaFoldDB" id="A0A6N6RKB1"/>
<evidence type="ECO:0000313" key="2">
    <source>
        <dbReference type="EMBL" id="KAB2809831.1"/>
    </source>
</evidence>
<feature type="signal peptide" evidence="1">
    <location>
        <begin position="1"/>
        <end position="19"/>
    </location>
</feature>
<evidence type="ECO:0000313" key="3">
    <source>
        <dbReference type="Proteomes" id="UP000468650"/>
    </source>
</evidence>
<comment type="caution">
    <text evidence="2">The sequence shown here is derived from an EMBL/GenBank/DDBJ whole genome shotgun (WGS) entry which is preliminary data.</text>
</comment>
<evidence type="ECO:0008006" key="4">
    <source>
        <dbReference type="Google" id="ProtNLM"/>
    </source>
</evidence>
<feature type="chain" id="PRO_5026784013" description="Nicotinic acid mononucleotide adenyltransferase" evidence="1">
    <location>
        <begin position="20"/>
        <end position="123"/>
    </location>
</feature>
<keyword evidence="1" id="KW-0732">Signal</keyword>
<protein>
    <recommendedName>
        <fullName evidence="4">Nicotinic acid mononucleotide adenyltransferase</fullName>
    </recommendedName>
</protein>
<dbReference type="OrthoDB" id="1467310at2"/>
<reference evidence="2 3" key="1">
    <citation type="submission" date="2019-09" db="EMBL/GenBank/DDBJ databases">
        <title>Genomes of family Cryomorphaceae.</title>
        <authorList>
            <person name="Bowman J.P."/>
        </authorList>
    </citation>
    <scope>NUCLEOTIDE SEQUENCE [LARGE SCALE GENOMIC DNA]</scope>
    <source>
        <strain evidence="2 3">LMG 25704</strain>
    </source>
</reference>
<evidence type="ECO:0000256" key="1">
    <source>
        <dbReference type="SAM" id="SignalP"/>
    </source>
</evidence>
<accession>A0A6N6RKB1</accession>
<dbReference type="Pfam" id="PF07661">
    <property type="entry name" value="MORN_2"/>
    <property type="match status" value="2"/>
</dbReference>
<organism evidence="2 3">
    <name type="scientific">Phaeocystidibacter luteus</name>
    <dbReference type="NCBI Taxonomy" id="911197"/>
    <lineage>
        <taxon>Bacteria</taxon>
        <taxon>Pseudomonadati</taxon>
        <taxon>Bacteroidota</taxon>
        <taxon>Flavobacteriia</taxon>
        <taxon>Flavobacteriales</taxon>
        <taxon>Phaeocystidibacteraceae</taxon>
        <taxon>Phaeocystidibacter</taxon>
    </lineage>
</organism>
<gene>
    <name evidence="2" type="ORF">F8C67_09770</name>
</gene>
<dbReference type="Gene3D" id="2.20.110.10">
    <property type="entry name" value="Histone H3 K4-specific methyltransferase SET7/9 N-terminal domain"/>
    <property type="match status" value="1"/>
</dbReference>
<dbReference type="RefSeq" id="WP_151667654.1">
    <property type="nucleotide sequence ID" value="NZ_WBVO01000007.1"/>
</dbReference>
<dbReference type="Proteomes" id="UP000468650">
    <property type="component" value="Unassembled WGS sequence"/>
</dbReference>
<keyword evidence="3" id="KW-1185">Reference proteome</keyword>
<proteinExistence type="predicted"/>
<dbReference type="InterPro" id="IPR011652">
    <property type="entry name" value="MORN_2"/>
</dbReference>